<sequence>MSRDATETGAWTKNPIYHAEVCSLGPTTLQLLLGSSVNDTRHARNPRIRLPERAQTQRDLPRRPAGRSQHARPSLGAASNGLQLRPANDDDEPPGPYRPDHQAQGAAQRAGYTEEIWRLTKACEEHERKIRSSKSTIEHRVFLEFPNMISRLNEIDDQADELSASLQATLRNSLPDLQKRLDEIVHARRADVETMRERTTPWRHLEFDEADDGHAMEEEDPGRIPRVEGVGSSDELARIEGWANEVENYLTSEIVRLRENIQHTSIRRKAWRYFIYAVCTAVALLISIILVGFTAR</sequence>
<name>A0A427YD33_9TREE</name>
<evidence type="ECO:0000313" key="3">
    <source>
        <dbReference type="EMBL" id="RSH88986.1"/>
    </source>
</evidence>
<proteinExistence type="predicted"/>
<organism evidence="3 4">
    <name type="scientific">Saitozyma podzolica</name>
    <dbReference type="NCBI Taxonomy" id="1890683"/>
    <lineage>
        <taxon>Eukaryota</taxon>
        <taxon>Fungi</taxon>
        <taxon>Dikarya</taxon>
        <taxon>Basidiomycota</taxon>
        <taxon>Agaricomycotina</taxon>
        <taxon>Tremellomycetes</taxon>
        <taxon>Tremellales</taxon>
        <taxon>Trimorphomycetaceae</taxon>
        <taxon>Saitozyma</taxon>
    </lineage>
</organism>
<evidence type="ECO:0000256" key="2">
    <source>
        <dbReference type="SAM" id="Phobius"/>
    </source>
</evidence>
<keyword evidence="2" id="KW-0472">Membrane</keyword>
<feature type="region of interest" description="Disordered" evidence="1">
    <location>
        <begin position="38"/>
        <end position="110"/>
    </location>
</feature>
<comment type="caution">
    <text evidence="3">The sequence shown here is derived from an EMBL/GenBank/DDBJ whole genome shotgun (WGS) entry which is preliminary data.</text>
</comment>
<feature type="transmembrane region" description="Helical" evidence="2">
    <location>
        <begin position="273"/>
        <end position="295"/>
    </location>
</feature>
<keyword evidence="2" id="KW-0812">Transmembrane</keyword>
<protein>
    <submittedName>
        <fullName evidence="3">Uncharacterized protein</fullName>
    </submittedName>
</protein>
<gene>
    <name evidence="3" type="ORF">EHS25_002648</name>
</gene>
<dbReference type="OrthoDB" id="2562897at2759"/>
<keyword evidence="4" id="KW-1185">Reference proteome</keyword>
<dbReference type="EMBL" id="RSCD01000015">
    <property type="protein sequence ID" value="RSH88986.1"/>
    <property type="molecule type" value="Genomic_DNA"/>
</dbReference>
<keyword evidence="2" id="KW-1133">Transmembrane helix</keyword>
<accession>A0A427YD33</accession>
<evidence type="ECO:0000313" key="4">
    <source>
        <dbReference type="Proteomes" id="UP000279259"/>
    </source>
</evidence>
<reference evidence="3 4" key="1">
    <citation type="submission" date="2018-11" db="EMBL/GenBank/DDBJ databases">
        <title>Genome sequence of Saitozyma podzolica DSM 27192.</title>
        <authorList>
            <person name="Aliyu H."/>
            <person name="Gorte O."/>
            <person name="Ochsenreither K."/>
        </authorList>
    </citation>
    <scope>NUCLEOTIDE SEQUENCE [LARGE SCALE GENOMIC DNA]</scope>
    <source>
        <strain evidence="3 4">DSM 27192</strain>
    </source>
</reference>
<evidence type="ECO:0000256" key="1">
    <source>
        <dbReference type="SAM" id="MobiDB-lite"/>
    </source>
</evidence>
<dbReference type="AlphaFoldDB" id="A0A427YD33"/>
<feature type="compositionally biased region" description="Basic and acidic residues" evidence="1">
    <location>
        <begin position="49"/>
        <end position="62"/>
    </location>
</feature>
<dbReference type="Proteomes" id="UP000279259">
    <property type="component" value="Unassembled WGS sequence"/>
</dbReference>